<dbReference type="Pfam" id="PF02014">
    <property type="entry name" value="Reeler"/>
    <property type="match status" value="1"/>
</dbReference>
<dbReference type="Gene3D" id="2.60.40.4060">
    <property type="entry name" value="Reeler domain"/>
    <property type="match status" value="1"/>
</dbReference>
<dbReference type="CDD" id="cd08544">
    <property type="entry name" value="Reeler"/>
    <property type="match status" value="1"/>
</dbReference>
<dbReference type="PROSITE" id="PS51019">
    <property type="entry name" value="REELIN"/>
    <property type="match status" value="1"/>
</dbReference>
<evidence type="ECO:0000313" key="3">
    <source>
        <dbReference type="EnsemblMetazoa" id="G22500.1:cds"/>
    </source>
</evidence>
<dbReference type="AlphaFoldDB" id="A0A8W8K921"/>
<evidence type="ECO:0000256" key="1">
    <source>
        <dbReference type="SAM" id="SignalP"/>
    </source>
</evidence>
<dbReference type="InterPro" id="IPR002861">
    <property type="entry name" value="Reeler_dom"/>
</dbReference>
<keyword evidence="4" id="KW-1185">Reference proteome</keyword>
<keyword evidence="1" id="KW-0732">Signal</keyword>
<feature type="signal peptide" evidence="1">
    <location>
        <begin position="1"/>
        <end position="24"/>
    </location>
</feature>
<dbReference type="Proteomes" id="UP000005408">
    <property type="component" value="Unassembled WGS sequence"/>
</dbReference>
<dbReference type="PANTHER" id="PTHR45828">
    <property type="entry name" value="CYTOCHROME B561/FERRIC REDUCTASE TRANSMEMBRANE"/>
    <property type="match status" value="1"/>
</dbReference>
<sequence length="282" mass="30994">MVGRCYAGFFYSCLVLFYAMKTMAYSSGAPSMTSVCEQRQPLHRSGGEIIQPQIGTPSVSMATDVTETSGGSVITVTLKDEKTSFKGFLVEAVLDMEEKQSELPSSGEFFPSEEIKQVQCSWNQRMVTHSSSTSRQHIALLFKVPNTDADIRFRATVVQSYNKYWMNISAPVVSVKATNVSKSGDDLSRKWLESVVQIAKSTTGGTQQLDANIRSRFSTGFSGVLNKHNVMASKEILNSLPFKMVEKGGSSQQTESSDTEKAVSELLAGNLDYTDTVELLFH</sequence>
<protein>
    <recommendedName>
        <fullName evidence="2">Reelin domain-containing protein</fullName>
    </recommendedName>
</protein>
<dbReference type="PANTHER" id="PTHR45828:SF45">
    <property type="entry name" value="REELIN DOMAIN-CONTAINING PROTEIN"/>
    <property type="match status" value="1"/>
</dbReference>
<proteinExistence type="predicted"/>
<dbReference type="InterPro" id="IPR051237">
    <property type="entry name" value="Ferric-chelate_Red/DefProt"/>
</dbReference>
<organism evidence="3 4">
    <name type="scientific">Magallana gigas</name>
    <name type="common">Pacific oyster</name>
    <name type="synonym">Crassostrea gigas</name>
    <dbReference type="NCBI Taxonomy" id="29159"/>
    <lineage>
        <taxon>Eukaryota</taxon>
        <taxon>Metazoa</taxon>
        <taxon>Spiralia</taxon>
        <taxon>Lophotrochozoa</taxon>
        <taxon>Mollusca</taxon>
        <taxon>Bivalvia</taxon>
        <taxon>Autobranchia</taxon>
        <taxon>Pteriomorphia</taxon>
        <taxon>Ostreida</taxon>
        <taxon>Ostreoidea</taxon>
        <taxon>Ostreidae</taxon>
        <taxon>Magallana</taxon>
    </lineage>
</organism>
<feature type="domain" description="Reelin" evidence="2">
    <location>
        <begin position="21"/>
        <end position="190"/>
    </location>
</feature>
<dbReference type="EnsemblMetazoa" id="G22500.1">
    <property type="protein sequence ID" value="G22500.1:cds"/>
    <property type="gene ID" value="G22500"/>
</dbReference>
<name>A0A8W8K921_MAGGI</name>
<dbReference type="GO" id="GO:0016020">
    <property type="term" value="C:membrane"/>
    <property type="evidence" value="ECO:0007669"/>
    <property type="project" value="TreeGrafter"/>
</dbReference>
<feature type="chain" id="PRO_5036459931" description="Reelin domain-containing protein" evidence="1">
    <location>
        <begin position="25"/>
        <end position="282"/>
    </location>
</feature>
<evidence type="ECO:0000313" key="4">
    <source>
        <dbReference type="Proteomes" id="UP000005408"/>
    </source>
</evidence>
<accession>A0A8W8K921</accession>
<evidence type="ECO:0000259" key="2">
    <source>
        <dbReference type="PROSITE" id="PS51019"/>
    </source>
</evidence>
<dbReference type="InterPro" id="IPR042307">
    <property type="entry name" value="Reeler_sf"/>
</dbReference>
<reference evidence="3" key="1">
    <citation type="submission" date="2022-08" db="UniProtKB">
        <authorList>
            <consortium name="EnsemblMetazoa"/>
        </authorList>
    </citation>
    <scope>IDENTIFICATION</scope>
    <source>
        <strain evidence="3">05x7-T-G4-1.051#20</strain>
    </source>
</reference>